<dbReference type="GO" id="GO:1990961">
    <property type="term" value="P:xenobiotic detoxification by transmembrane export across the plasma membrane"/>
    <property type="evidence" value="ECO:0007669"/>
    <property type="project" value="InterPro"/>
</dbReference>
<dbReference type="EMBL" id="GL433835">
    <property type="protein sequence ID" value="EFN59704.1"/>
    <property type="molecule type" value="Genomic_DNA"/>
</dbReference>
<evidence type="ECO:0000256" key="3">
    <source>
        <dbReference type="ARBA" id="ARBA00022692"/>
    </source>
</evidence>
<evidence type="ECO:0000256" key="7">
    <source>
        <dbReference type="SAM" id="MobiDB-lite"/>
    </source>
</evidence>
<keyword evidence="4 6" id="KW-1133">Transmembrane helix</keyword>
<feature type="transmembrane region" description="Helical" evidence="6">
    <location>
        <begin position="237"/>
        <end position="259"/>
    </location>
</feature>
<evidence type="ECO:0000256" key="2">
    <source>
        <dbReference type="ARBA" id="ARBA00010199"/>
    </source>
</evidence>
<dbReference type="PANTHER" id="PTHR11206">
    <property type="entry name" value="MULTIDRUG RESISTANCE PROTEIN"/>
    <property type="match status" value="1"/>
</dbReference>
<dbReference type="CDD" id="cd13132">
    <property type="entry name" value="MATE_eukaryotic"/>
    <property type="match status" value="1"/>
</dbReference>
<dbReference type="InterPro" id="IPR002528">
    <property type="entry name" value="MATE_fam"/>
</dbReference>
<dbReference type="RefSeq" id="XP_005851806.1">
    <property type="nucleotide sequence ID" value="XM_005851744.1"/>
</dbReference>
<evidence type="ECO:0000256" key="6">
    <source>
        <dbReference type="RuleBase" id="RU004914"/>
    </source>
</evidence>
<keyword evidence="3 6" id="KW-0812">Transmembrane</keyword>
<dbReference type="AlphaFoldDB" id="E1Z2Q6"/>
<feature type="region of interest" description="Disordered" evidence="7">
    <location>
        <begin position="451"/>
        <end position="520"/>
    </location>
</feature>
<accession>E1Z2Q6</accession>
<dbReference type="eggNOG" id="KOG1347">
    <property type="taxonomic scope" value="Eukaryota"/>
</dbReference>
<dbReference type="OrthoDB" id="2126698at2759"/>
<feature type="transmembrane region" description="Helical" evidence="6">
    <location>
        <begin position="15"/>
        <end position="34"/>
    </location>
</feature>
<reference evidence="8 9" key="1">
    <citation type="journal article" date="2010" name="Plant Cell">
        <title>The Chlorella variabilis NC64A genome reveals adaptation to photosymbiosis, coevolution with viruses, and cryptic sex.</title>
        <authorList>
            <person name="Blanc G."/>
            <person name="Duncan G."/>
            <person name="Agarkova I."/>
            <person name="Borodovsky M."/>
            <person name="Gurnon J."/>
            <person name="Kuo A."/>
            <person name="Lindquist E."/>
            <person name="Lucas S."/>
            <person name="Pangilinan J."/>
            <person name="Polle J."/>
            <person name="Salamov A."/>
            <person name="Terry A."/>
            <person name="Yamada T."/>
            <person name="Dunigan D.D."/>
            <person name="Grigoriev I.V."/>
            <person name="Claverie J.M."/>
            <person name="Van Etten J.L."/>
        </authorList>
    </citation>
    <scope>NUCLEOTIDE SEQUENCE [LARGE SCALE GENOMIC DNA]</scope>
    <source>
        <strain evidence="8 9">NC64A</strain>
    </source>
</reference>
<comment type="similarity">
    <text evidence="2 6">Belongs to the multi antimicrobial extrusion (MATE) (TC 2.A.66.1) family.</text>
</comment>
<gene>
    <name evidence="8" type="ORF">CHLNCDRAFT_133260</name>
</gene>
<evidence type="ECO:0000256" key="1">
    <source>
        <dbReference type="ARBA" id="ARBA00004141"/>
    </source>
</evidence>
<keyword evidence="5 6" id="KW-0472">Membrane</keyword>
<evidence type="ECO:0000313" key="9">
    <source>
        <dbReference type="Proteomes" id="UP000008141"/>
    </source>
</evidence>
<feature type="transmembrane region" description="Helical" evidence="6">
    <location>
        <begin position="280"/>
        <end position="300"/>
    </location>
</feature>
<comment type="caution">
    <text evidence="6">Lacks conserved residue(s) required for the propagation of feature annotation.</text>
</comment>
<feature type="transmembrane region" description="Helical" evidence="6">
    <location>
        <begin position="200"/>
        <end position="217"/>
    </location>
</feature>
<dbReference type="Pfam" id="PF01554">
    <property type="entry name" value="MatE"/>
    <property type="match status" value="2"/>
</dbReference>
<keyword evidence="9" id="KW-1185">Reference proteome</keyword>
<sequence length="520" mass="55236">MVVIAATGHLGEEPLSVVVLATSVFNVTGLSVLIGFSSAMETFCGQAYGAGRYHLVGLVLQRALLLLTLVAALVAVVWTQAEPILLLLGQDPEIAHGTAQFLLRAIPALWFTGEAVRPATVVTVISLSLAPLYNWLLIYRMGLGLYGAAYAMDAMQARREPGQEAAGRPLLGARAFRARLTPVSTWHGLSRKAWSGWGQYCRFALPSVAMLCCEWSTFEVMVLMSGLLPDPKVSVSVMGLCIQTSGLCYMIVTGLACAASVRVSNSLGARLPEAARRATWTAWALTMCLQACVGVGIVLIRHDWPRLFTDSPAVISRTAHLLPLFALSLFGDGTNAVLQGLLRGAGKQETGAITNLLSYWCCGIPLAAYLAFKRNMGLDGLRWGLVGGIMLTMTALFDYQKQSDKAVAMLAQTATRLEVEGADGEEAGNPLLAPLLPGAGGELGEGLADGGLGVGASAKDRQPSRRGSRRSTDSAGIRERLRESVLLLLTEGSHVQPRRRAPAGSGQRRGRKAPVSSSVP</sequence>
<dbReference type="GeneID" id="17359444"/>
<evidence type="ECO:0000313" key="8">
    <source>
        <dbReference type="EMBL" id="EFN59704.1"/>
    </source>
</evidence>
<dbReference type="KEGG" id="cvr:CHLNCDRAFT_133260"/>
<evidence type="ECO:0000256" key="5">
    <source>
        <dbReference type="ARBA" id="ARBA00023136"/>
    </source>
</evidence>
<comment type="subcellular location">
    <subcellularLocation>
        <location evidence="1">Membrane</location>
        <topology evidence="1">Multi-pass membrane protein</topology>
    </subcellularLocation>
</comment>
<feature type="compositionally biased region" description="Basic and acidic residues" evidence="7">
    <location>
        <begin position="470"/>
        <end position="483"/>
    </location>
</feature>
<dbReference type="InParanoid" id="E1Z2Q6"/>
<feature type="transmembrane region" description="Helical" evidence="6">
    <location>
        <begin position="350"/>
        <end position="371"/>
    </location>
</feature>
<name>E1Z2Q6_CHLVA</name>
<organism evidence="9">
    <name type="scientific">Chlorella variabilis</name>
    <name type="common">Green alga</name>
    <dbReference type="NCBI Taxonomy" id="554065"/>
    <lineage>
        <taxon>Eukaryota</taxon>
        <taxon>Viridiplantae</taxon>
        <taxon>Chlorophyta</taxon>
        <taxon>core chlorophytes</taxon>
        <taxon>Trebouxiophyceae</taxon>
        <taxon>Chlorellales</taxon>
        <taxon>Chlorellaceae</taxon>
        <taxon>Chlorella clade</taxon>
        <taxon>Chlorella</taxon>
    </lineage>
</organism>
<feature type="transmembrane region" description="Helical" evidence="6">
    <location>
        <begin position="55"/>
        <end position="78"/>
    </location>
</feature>
<protein>
    <recommendedName>
        <fullName evidence="6">Protein DETOXIFICATION</fullName>
    </recommendedName>
    <alternativeName>
        <fullName evidence="6">Multidrug and toxic compound extrusion protein</fullName>
    </alternativeName>
</protein>
<dbReference type="Proteomes" id="UP000008141">
    <property type="component" value="Unassembled WGS sequence"/>
</dbReference>
<evidence type="ECO:0000256" key="4">
    <source>
        <dbReference type="ARBA" id="ARBA00022989"/>
    </source>
</evidence>
<proteinExistence type="inferred from homology"/>
<dbReference type="GO" id="GO:0016020">
    <property type="term" value="C:membrane"/>
    <property type="evidence" value="ECO:0007669"/>
    <property type="project" value="UniProtKB-SubCell"/>
</dbReference>
<dbReference type="GO" id="GO:0042910">
    <property type="term" value="F:xenobiotic transmembrane transporter activity"/>
    <property type="evidence" value="ECO:0007669"/>
    <property type="project" value="InterPro"/>
</dbReference>
<dbReference type="GO" id="GO:0015297">
    <property type="term" value="F:antiporter activity"/>
    <property type="evidence" value="ECO:0007669"/>
    <property type="project" value="InterPro"/>
</dbReference>
<dbReference type="InterPro" id="IPR045069">
    <property type="entry name" value="MATE_euk"/>
</dbReference>
<dbReference type="OMA" id="FHIGVMG"/>